<dbReference type="RefSeq" id="WP_150528739.1">
    <property type="nucleotide sequence ID" value="NZ_BNBW01000011.1"/>
</dbReference>
<organism evidence="2 3">
    <name type="scientific">Streptomyces vinaceus</name>
    <dbReference type="NCBI Taxonomy" id="1960"/>
    <lineage>
        <taxon>Bacteria</taxon>
        <taxon>Bacillati</taxon>
        <taxon>Actinomycetota</taxon>
        <taxon>Actinomycetes</taxon>
        <taxon>Kitasatosporales</taxon>
        <taxon>Streptomycetaceae</taxon>
        <taxon>Streptomyces</taxon>
    </lineage>
</organism>
<dbReference type="AlphaFoldDB" id="A0A5J6J7H3"/>
<gene>
    <name evidence="2" type="ORF">CP980_19925</name>
</gene>
<proteinExistence type="predicted"/>
<name>A0A5J6J7H3_STRVI</name>
<sequence length="243" mass="25878">MSSENPTGARQWPGYRSKPSHDPGQSLVFPGPVPAELRALGQEVRAADWPVRLAFRASRMALLDALCRWQTLRALAYVHALAAGTADARLLEDLRVVPGAETAADPALSEVPGRLERYALALPPDLVDAVVREAGGLLADNRFTASVLAAGLSADSRPADTDEAVSRAVVLTSYWYETPEQRGALALAWSANLFVRSWLWWSASFTYGDPAGGIGITADPRPARPAAAALPAWAVALLERASG</sequence>
<dbReference type="EMBL" id="CP023692">
    <property type="protein sequence ID" value="QEV47057.1"/>
    <property type="molecule type" value="Genomic_DNA"/>
</dbReference>
<protein>
    <submittedName>
        <fullName evidence="2">Uncharacterized protein</fullName>
    </submittedName>
</protein>
<reference evidence="2 3" key="1">
    <citation type="submission" date="2017-09" db="EMBL/GenBank/DDBJ databases">
        <authorList>
            <person name="Lee N."/>
            <person name="Cho B.-K."/>
        </authorList>
    </citation>
    <scope>NUCLEOTIDE SEQUENCE [LARGE SCALE GENOMIC DNA]</scope>
    <source>
        <strain evidence="2 3">ATCC 27476</strain>
    </source>
</reference>
<keyword evidence="3" id="KW-1185">Reference proteome</keyword>
<dbReference type="GeneID" id="95612809"/>
<feature type="region of interest" description="Disordered" evidence="1">
    <location>
        <begin position="1"/>
        <end position="28"/>
    </location>
</feature>
<evidence type="ECO:0000313" key="3">
    <source>
        <dbReference type="Proteomes" id="UP000325563"/>
    </source>
</evidence>
<dbReference type="Proteomes" id="UP000325563">
    <property type="component" value="Chromosome"/>
</dbReference>
<evidence type="ECO:0000256" key="1">
    <source>
        <dbReference type="SAM" id="MobiDB-lite"/>
    </source>
</evidence>
<dbReference type="KEGG" id="svn:CP980_19925"/>
<evidence type="ECO:0000313" key="2">
    <source>
        <dbReference type="EMBL" id="QEV47057.1"/>
    </source>
</evidence>
<accession>A0A5J6J7H3</accession>